<accession>G9ZGG2</accession>
<keyword evidence="2" id="KW-0472">Membrane</keyword>
<dbReference type="AlphaFoldDB" id="G9ZGG2"/>
<feature type="compositionally biased region" description="Acidic residues" evidence="1">
    <location>
        <begin position="275"/>
        <end position="284"/>
    </location>
</feature>
<dbReference type="STRING" id="797473.HMPREF9080_01866"/>
<feature type="transmembrane region" description="Helical" evidence="2">
    <location>
        <begin position="116"/>
        <end position="139"/>
    </location>
</feature>
<feature type="region of interest" description="Disordered" evidence="1">
    <location>
        <begin position="275"/>
        <end position="335"/>
    </location>
</feature>
<keyword evidence="2" id="KW-1133">Transmembrane helix</keyword>
<dbReference type="RefSeq" id="WP_006985865.1">
    <property type="nucleotide sequence ID" value="NZ_JH417938.1"/>
</dbReference>
<evidence type="ECO:0000256" key="1">
    <source>
        <dbReference type="SAM" id="MobiDB-lite"/>
    </source>
</evidence>
<feature type="transmembrane region" description="Helical" evidence="2">
    <location>
        <begin position="22"/>
        <end position="42"/>
    </location>
</feature>
<feature type="compositionally biased region" description="Low complexity" evidence="1">
    <location>
        <begin position="285"/>
        <end position="328"/>
    </location>
</feature>
<reference evidence="3 4" key="1">
    <citation type="submission" date="2011-08" db="EMBL/GenBank/DDBJ databases">
        <authorList>
            <person name="Weinstock G."/>
            <person name="Sodergren E."/>
            <person name="Clifton S."/>
            <person name="Fulton L."/>
            <person name="Fulton B."/>
            <person name="Courtney L."/>
            <person name="Fronick C."/>
            <person name="Harrison M."/>
            <person name="Strong C."/>
            <person name="Farmer C."/>
            <person name="Delahaunty K."/>
            <person name="Markovic C."/>
            <person name="Hall O."/>
            <person name="Minx P."/>
            <person name="Tomlinson C."/>
            <person name="Mitreva M."/>
            <person name="Hou S."/>
            <person name="Chen J."/>
            <person name="Wollam A."/>
            <person name="Pepin K.H."/>
            <person name="Johnson M."/>
            <person name="Bhonagiri V."/>
            <person name="Zhang X."/>
            <person name="Suruliraj S."/>
            <person name="Warren W."/>
            <person name="Chinwalla A."/>
            <person name="Mardis E.R."/>
            <person name="Wilson R.K."/>
        </authorList>
    </citation>
    <scope>NUCLEOTIDE SEQUENCE [LARGE SCALE GENOMIC DNA]</scope>
    <source>
        <strain evidence="3 4">F0432</strain>
    </source>
</reference>
<dbReference type="EMBL" id="AGCM01000109">
    <property type="protein sequence ID" value="EHM53183.1"/>
    <property type="molecule type" value="Genomic_DNA"/>
</dbReference>
<protein>
    <recommendedName>
        <fullName evidence="5">Tetratricopeptide repeat protein</fullName>
    </recommendedName>
</protein>
<evidence type="ECO:0000313" key="3">
    <source>
        <dbReference type="EMBL" id="EHM53183.1"/>
    </source>
</evidence>
<feature type="transmembrane region" description="Helical" evidence="2">
    <location>
        <begin position="245"/>
        <end position="267"/>
    </location>
</feature>
<feature type="transmembrane region" description="Helical" evidence="2">
    <location>
        <begin position="190"/>
        <end position="210"/>
    </location>
</feature>
<comment type="caution">
    <text evidence="3">The sequence shown here is derived from an EMBL/GenBank/DDBJ whole genome shotgun (WGS) entry which is preliminary data.</text>
</comment>
<proteinExistence type="predicted"/>
<name>G9ZGG2_9GAMM</name>
<feature type="transmembrane region" description="Helical" evidence="2">
    <location>
        <begin position="62"/>
        <end position="83"/>
    </location>
</feature>
<dbReference type="HOGENOM" id="CLU_038457_0_0_6"/>
<gene>
    <name evidence="3" type="ORF">HMPREF9080_01866</name>
</gene>
<feature type="transmembrane region" description="Helical" evidence="2">
    <location>
        <begin position="151"/>
        <end position="169"/>
    </location>
</feature>
<dbReference type="Gene3D" id="1.25.40.10">
    <property type="entry name" value="Tetratricopeptide repeat domain"/>
    <property type="match status" value="1"/>
</dbReference>
<dbReference type="InterPro" id="IPR011990">
    <property type="entry name" value="TPR-like_helical_dom_sf"/>
</dbReference>
<keyword evidence="2" id="KW-0812">Transmembrane</keyword>
<dbReference type="Proteomes" id="UP000004750">
    <property type="component" value="Unassembled WGS sequence"/>
</dbReference>
<evidence type="ECO:0008006" key="5">
    <source>
        <dbReference type="Google" id="ProtNLM"/>
    </source>
</evidence>
<sequence>MNPGTLIGNTLRGLIHPFRPSNLLYILLAAALFTLAVTLHLGNLTTHIYYENATPQPLIYPLPRLLPTATTITISLAALFILLTKNLDNAARLYNGHRRGSFAPLRDTGLNQLIQYLTGLALWGVLLSAAPFICANLNVDEQITWYADRGAALLAVLLAPAITLAYIDGGDTESMINSGALYNAVADIGFIRYLILLALIAFLITGFYHAETYLWQQYTRVHIIAAIEQLSLQESYDYRRLPLDYYLYTGLMNALLAWLITATYSLAAWNYPRDEEDDEAENEETTAPPAAAPTTAPSAPTATAAGEETPADSAPTADDEAANAATSEVEADADPQETFAHDLARADEHLRQGDIKTGIALLKPYTDADHDPITYFPAYQRHYALQPDGDLLRRIAQAAARGDEACYDLIQPELEQIDPGELLAGSIRPLAQIAARRQQYRTVANLTRDFATKYPAHPHLVDNQYLAALAHAHSGEAEQALPLLEELYEHYPQHDRAPQIARLIEELKTSLPNNPKETAP</sequence>
<organism evidence="3 4">
    <name type="scientific">Cardiobacterium valvarum F0432</name>
    <dbReference type="NCBI Taxonomy" id="797473"/>
    <lineage>
        <taxon>Bacteria</taxon>
        <taxon>Pseudomonadati</taxon>
        <taxon>Pseudomonadota</taxon>
        <taxon>Gammaproteobacteria</taxon>
        <taxon>Cardiobacteriales</taxon>
        <taxon>Cardiobacteriaceae</taxon>
        <taxon>Cardiobacterium</taxon>
    </lineage>
</organism>
<evidence type="ECO:0000256" key="2">
    <source>
        <dbReference type="SAM" id="Phobius"/>
    </source>
</evidence>
<evidence type="ECO:0000313" key="4">
    <source>
        <dbReference type="Proteomes" id="UP000004750"/>
    </source>
</evidence>